<reference evidence="2" key="3">
    <citation type="submission" date="2015-06" db="UniProtKB">
        <authorList>
            <consortium name="EnsemblMetazoa"/>
        </authorList>
    </citation>
    <scope>IDENTIFICATION</scope>
</reference>
<keyword evidence="3" id="KW-1185">Reference proteome</keyword>
<evidence type="ECO:0000313" key="3">
    <source>
        <dbReference type="Proteomes" id="UP000014760"/>
    </source>
</evidence>
<evidence type="ECO:0008006" key="4">
    <source>
        <dbReference type="Google" id="ProtNLM"/>
    </source>
</evidence>
<dbReference type="EnsemblMetazoa" id="CapteT147159">
    <property type="protein sequence ID" value="CapteP147159"/>
    <property type="gene ID" value="CapteG147159"/>
</dbReference>
<name>R7UUU0_CAPTE</name>
<dbReference type="AlphaFoldDB" id="R7UUU0"/>
<dbReference type="STRING" id="283909.R7UUU0"/>
<protein>
    <recommendedName>
        <fullName evidence="4">Reverse transcriptase RNase H-like domain-containing protein</fullName>
    </recommendedName>
</protein>
<dbReference type="EMBL" id="AMQN01020840">
    <property type="status" value="NOT_ANNOTATED_CDS"/>
    <property type="molecule type" value="Genomic_DNA"/>
</dbReference>
<sequence>HFWTQQSNPSSRFARWALTLSQYSYTIEYRKTTAHGNVGALSRLTKEQDQEFDGEKSSDKEDQVCMLRTIGL</sequence>
<accession>R7UUU0</accession>
<evidence type="ECO:0000313" key="1">
    <source>
        <dbReference type="EMBL" id="ELU09950.1"/>
    </source>
</evidence>
<dbReference type="EMBL" id="KB297764">
    <property type="protein sequence ID" value="ELU09950.1"/>
    <property type="molecule type" value="Genomic_DNA"/>
</dbReference>
<dbReference type="HOGENOM" id="CLU_2729491_0_0_1"/>
<reference evidence="3" key="1">
    <citation type="submission" date="2012-12" db="EMBL/GenBank/DDBJ databases">
        <authorList>
            <person name="Hellsten U."/>
            <person name="Grimwood J."/>
            <person name="Chapman J.A."/>
            <person name="Shapiro H."/>
            <person name="Aerts A."/>
            <person name="Otillar R.P."/>
            <person name="Terry A.Y."/>
            <person name="Boore J.L."/>
            <person name="Simakov O."/>
            <person name="Marletaz F."/>
            <person name="Cho S.-J."/>
            <person name="Edsinger-Gonzales E."/>
            <person name="Havlak P."/>
            <person name="Kuo D.-H."/>
            <person name="Larsson T."/>
            <person name="Lv J."/>
            <person name="Arendt D."/>
            <person name="Savage R."/>
            <person name="Osoegawa K."/>
            <person name="de Jong P."/>
            <person name="Lindberg D.R."/>
            <person name="Seaver E.C."/>
            <person name="Weisblat D.A."/>
            <person name="Putnam N.H."/>
            <person name="Grigoriev I.V."/>
            <person name="Rokhsar D.S."/>
        </authorList>
    </citation>
    <scope>NUCLEOTIDE SEQUENCE</scope>
    <source>
        <strain evidence="3">I ESC-2004</strain>
    </source>
</reference>
<dbReference type="OrthoDB" id="6220944at2759"/>
<feature type="non-terminal residue" evidence="1">
    <location>
        <position position="1"/>
    </location>
</feature>
<proteinExistence type="predicted"/>
<gene>
    <name evidence="1" type="ORF">CAPTEDRAFT_147159</name>
</gene>
<organism evidence="1">
    <name type="scientific">Capitella teleta</name>
    <name type="common">Polychaete worm</name>
    <dbReference type="NCBI Taxonomy" id="283909"/>
    <lineage>
        <taxon>Eukaryota</taxon>
        <taxon>Metazoa</taxon>
        <taxon>Spiralia</taxon>
        <taxon>Lophotrochozoa</taxon>
        <taxon>Annelida</taxon>
        <taxon>Polychaeta</taxon>
        <taxon>Sedentaria</taxon>
        <taxon>Scolecida</taxon>
        <taxon>Capitellidae</taxon>
        <taxon>Capitella</taxon>
    </lineage>
</organism>
<reference evidence="1 3" key="2">
    <citation type="journal article" date="2013" name="Nature">
        <title>Insights into bilaterian evolution from three spiralian genomes.</title>
        <authorList>
            <person name="Simakov O."/>
            <person name="Marletaz F."/>
            <person name="Cho S.J."/>
            <person name="Edsinger-Gonzales E."/>
            <person name="Havlak P."/>
            <person name="Hellsten U."/>
            <person name="Kuo D.H."/>
            <person name="Larsson T."/>
            <person name="Lv J."/>
            <person name="Arendt D."/>
            <person name="Savage R."/>
            <person name="Osoegawa K."/>
            <person name="de Jong P."/>
            <person name="Grimwood J."/>
            <person name="Chapman J.A."/>
            <person name="Shapiro H."/>
            <person name="Aerts A."/>
            <person name="Otillar R.P."/>
            <person name="Terry A.Y."/>
            <person name="Boore J.L."/>
            <person name="Grigoriev I.V."/>
            <person name="Lindberg D.R."/>
            <person name="Seaver E.C."/>
            <person name="Weisblat D.A."/>
            <person name="Putnam N.H."/>
            <person name="Rokhsar D.S."/>
        </authorList>
    </citation>
    <scope>NUCLEOTIDE SEQUENCE</scope>
    <source>
        <strain evidence="1 3">I ESC-2004</strain>
    </source>
</reference>
<dbReference type="Proteomes" id="UP000014760">
    <property type="component" value="Unassembled WGS sequence"/>
</dbReference>
<evidence type="ECO:0000313" key="2">
    <source>
        <dbReference type="EnsemblMetazoa" id="CapteP147159"/>
    </source>
</evidence>